<organism evidence="3 4">
    <name type="scientific">Dyella jejuensis</name>
    <dbReference type="NCBI Taxonomy" id="1432009"/>
    <lineage>
        <taxon>Bacteria</taxon>
        <taxon>Pseudomonadati</taxon>
        <taxon>Pseudomonadota</taxon>
        <taxon>Gammaproteobacteria</taxon>
        <taxon>Lysobacterales</taxon>
        <taxon>Rhodanobacteraceae</taxon>
        <taxon>Dyella</taxon>
    </lineage>
</organism>
<accession>A0ABW8JHB6</accession>
<comment type="caution">
    <text evidence="3">The sequence shown here is derived from an EMBL/GenBank/DDBJ whole genome shotgun (WGS) entry which is preliminary data.</text>
</comment>
<dbReference type="Pfam" id="PF07007">
    <property type="entry name" value="LprI"/>
    <property type="match status" value="1"/>
</dbReference>
<dbReference type="PANTHER" id="PTHR39176">
    <property type="entry name" value="PERIPLASMIC PROTEIN-RELATED"/>
    <property type="match status" value="1"/>
</dbReference>
<keyword evidence="4" id="KW-1185">Reference proteome</keyword>
<sequence length="153" mass="16344">MPNLPTNYVGAMWLTALALSGTSMAAATPAAAPGAACMDNASSQSAMTGCAIKGLDAADQELNQVYRQVLHKYAGDPEFVARLKVAQKAWLAFRDAELAARFPHSDKSDYGSVYPMCADNELEAMTRKRTDALRAWLKGAAEGDVCAGSYRHP</sequence>
<protein>
    <submittedName>
        <fullName evidence="3">DUF1311 domain-containing protein</fullName>
    </submittedName>
</protein>
<evidence type="ECO:0000313" key="4">
    <source>
        <dbReference type="Proteomes" id="UP001620461"/>
    </source>
</evidence>
<feature type="signal peptide" evidence="1">
    <location>
        <begin position="1"/>
        <end position="25"/>
    </location>
</feature>
<name>A0ABW8JHB6_9GAMM</name>
<gene>
    <name evidence="3" type="ORF">ISP15_08890</name>
</gene>
<dbReference type="InterPro" id="IPR009739">
    <property type="entry name" value="LprI-like_N"/>
</dbReference>
<evidence type="ECO:0000259" key="2">
    <source>
        <dbReference type="Pfam" id="PF07007"/>
    </source>
</evidence>
<dbReference type="RefSeq" id="WP_404546916.1">
    <property type="nucleotide sequence ID" value="NZ_JADIKJ010000009.1"/>
</dbReference>
<proteinExistence type="predicted"/>
<dbReference type="Proteomes" id="UP001620461">
    <property type="component" value="Unassembled WGS sequence"/>
</dbReference>
<dbReference type="Gene3D" id="1.20.1270.180">
    <property type="match status" value="1"/>
</dbReference>
<reference evidence="3 4" key="1">
    <citation type="submission" date="2020-10" db="EMBL/GenBank/DDBJ databases">
        <title>Phylogeny of dyella-like bacteria.</title>
        <authorList>
            <person name="Fu J."/>
        </authorList>
    </citation>
    <scope>NUCLEOTIDE SEQUENCE [LARGE SCALE GENOMIC DNA]</scope>
    <source>
        <strain evidence="3 4">JP1</strain>
    </source>
</reference>
<dbReference type="PANTHER" id="PTHR39176:SF1">
    <property type="entry name" value="PERIPLASMIC PROTEIN"/>
    <property type="match status" value="1"/>
</dbReference>
<evidence type="ECO:0000313" key="3">
    <source>
        <dbReference type="EMBL" id="MFK2900450.1"/>
    </source>
</evidence>
<keyword evidence="1" id="KW-0732">Signal</keyword>
<feature type="chain" id="PRO_5046756222" evidence="1">
    <location>
        <begin position="26"/>
        <end position="153"/>
    </location>
</feature>
<evidence type="ECO:0000256" key="1">
    <source>
        <dbReference type="SAM" id="SignalP"/>
    </source>
</evidence>
<feature type="domain" description="Lysozyme inhibitor LprI-like N-terminal" evidence="2">
    <location>
        <begin position="37"/>
        <end position="133"/>
    </location>
</feature>
<dbReference type="EMBL" id="JADIKJ010000009">
    <property type="protein sequence ID" value="MFK2900450.1"/>
    <property type="molecule type" value="Genomic_DNA"/>
</dbReference>